<proteinExistence type="predicted"/>
<reference evidence="3" key="1">
    <citation type="submission" date="2021-03" db="EMBL/GenBank/DDBJ databases">
        <title>Agromyces archimandritus sp. nov., isolated from the cockroach Archimandrita tessellata.</title>
        <authorList>
            <person name="Guzman J."/>
            <person name="Ortuzar M."/>
            <person name="Poehlein A."/>
            <person name="Daniel R."/>
            <person name="Trujillo M."/>
            <person name="Vilcinskas A."/>
        </authorList>
    </citation>
    <scope>NUCLEOTIDE SEQUENCE</scope>
    <source>
        <strain evidence="3">G127AT</strain>
    </source>
</reference>
<evidence type="ECO:0000256" key="2">
    <source>
        <dbReference type="SAM" id="Phobius"/>
    </source>
</evidence>
<protein>
    <submittedName>
        <fullName evidence="3">Uncharacterized protein</fullName>
    </submittedName>
</protein>
<feature type="transmembrane region" description="Helical" evidence="2">
    <location>
        <begin position="84"/>
        <end position="101"/>
    </location>
</feature>
<dbReference type="RefSeq" id="WP_210900540.1">
    <property type="nucleotide sequence ID" value="NZ_CP071696.1"/>
</dbReference>
<evidence type="ECO:0000313" key="3">
    <source>
        <dbReference type="EMBL" id="QTX05528.1"/>
    </source>
</evidence>
<feature type="region of interest" description="Disordered" evidence="1">
    <location>
        <begin position="1"/>
        <end position="48"/>
    </location>
</feature>
<feature type="transmembrane region" description="Helical" evidence="2">
    <location>
        <begin position="113"/>
        <end position="135"/>
    </location>
</feature>
<feature type="transmembrane region" description="Helical" evidence="2">
    <location>
        <begin position="176"/>
        <end position="195"/>
    </location>
</feature>
<accession>A0A975IPD6</accession>
<keyword evidence="2" id="KW-0472">Membrane</keyword>
<keyword evidence="2" id="KW-0812">Transmembrane</keyword>
<keyword evidence="4" id="KW-1185">Reference proteome</keyword>
<name>A0A975IPD6_9MICO</name>
<dbReference type="AlphaFoldDB" id="A0A975IPD6"/>
<keyword evidence="2" id="KW-1133">Transmembrane helix</keyword>
<feature type="compositionally biased region" description="Low complexity" evidence="1">
    <location>
        <begin position="18"/>
        <end position="48"/>
    </location>
</feature>
<evidence type="ECO:0000256" key="1">
    <source>
        <dbReference type="SAM" id="MobiDB-lite"/>
    </source>
</evidence>
<gene>
    <name evidence="3" type="ORF">G127AT_04745</name>
</gene>
<dbReference type="Proteomes" id="UP000671914">
    <property type="component" value="Chromosome"/>
</dbReference>
<sequence>MTEPATQPAQPADEPVTATGPSAAAASAPAPASAPEPGSASAPASTPAADPAAARPNVARGIAFAALTVPAGIAAWVLLWQAGFISAIVAFGVAWLALLLYRFGSRGLVTRAGMWVVVATTVVTLVLAFFAGVAWDMASVLEYEIPAVFFDAEFWWLYRVNLLDNPELWSSYTVDILLSVLFAALGTFSVFRSLAKQTSGTPQLRS</sequence>
<evidence type="ECO:0000313" key="4">
    <source>
        <dbReference type="Proteomes" id="UP000671914"/>
    </source>
</evidence>
<dbReference type="EMBL" id="CP071696">
    <property type="protein sequence ID" value="QTX05528.1"/>
    <property type="molecule type" value="Genomic_DNA"/>
</dbReference>
<dbReference type="KEGG" id="aarc:G127AT_04745"/>
<feature type="transmembrane region" description="Helical" evidence="2">
    <location>
        <begin position="58"/>
        <end position="78"/>
    </location>
</feature>
<organism evidence="3 4">
    <name type="scientific">Agromyces archimandritae</name>
    <dbReference type="NCBI Taxonomy" id="2781962"/>
    <lineage>
        <taxon>Bacteria</taxon>
        <taxon>Bacillati</taxon>
        <taxon>Actinomycetota</taxon>
        <taxon>Actinomycetes</taxon>
        <taxon>Micrococcales</taxon>
        <taxon>Microbacteriaceae</taxon>
        <taxon>Agromyces</taxon>
    </lineage>
</organism>